<feature type="coiled-coil region" evidence="1">
    <location>
        <begin position="231"/>
        <end position="268"/>
    </location>
</feature>
<accession>A0A6J8EFP6</accession>
<dbReference type="Pfam" id="PF00078">
    <property type="entry name" value="RVT_1"/>
    <property type="match status" value="1"/>
</dbReference>
<dbReference type="Proteomes" id="UP000507470">
    <property type="component" value="Unassembled WGS sequence"/>
</dbReference>
<proteinExistence type="predicted"/>
<dbReference type="OrthoDB" id="447743at2759"/>
<evidence type="ECO:0000259" key="3">
    <source>
        <dbReference type="Pfam" id="PF00078"/>
    </source>
</evidence>
<evidence type="ECO:0000313" key="5">
    <source>
        <dbReference type="Proteomes" id="UP000507470"/>
    </source>
</evidence>
<dbReference type="AlphaFoldDB" id="A0A6J8EFP6"/>
<keyword evidence="1" id="KW-0175">Coiled coil</keyword>
<keyword evidence="2" id="KW-1133">Transmembrane helix</keyword>
<dbReference type="InterPro" id="IPR000477">
    <property type="entry name" value="RT_dom"/>
</dbReference>
<name>A0A6J8EFP6_MYTCO</name>
<evidence type="ECO:0000256" key="2">
    <source>
        <dbReference type="SAM" id="Phobius"/>
    </source>
</evidence>
<reference evidence="4 5" key="1">
    <citation type="submission" date="2020-06" db="EMBL/GenBank/DDBJ databases">
        <authorList>
            <person name="Li R."/>
            <person name="Bekaert M."/>
        </authorList>
    </citation>
    <scope>NUCLEOTIDE SEQUENCE [LARGE SCALE GENOMIC DNA]</scope>
    <source>
        <strain evidence="5">wild</strain>
    </source>
</reference>
<feature type="transmembrane region" description="Helical" evidence="2">
    <location>
        <begin position="40"/>
        <end position="61"/>
    </location>
</feature>
<evidence type="ECO:0000256" key="1">
    <source>
        <dbReference type="SAM" id="Coils"/>
    </source>
</evidence>
<organism evidence="4 5">
    <name type="scientific">Mytilus coruscus</name>
    <name type="common">Sea mussel</name>
    <dbReference type="NCBI Taxonomy" id="42192"/>
    <lineage>
        <taxon>Eukaryota</taxon>
        <taxon>Metazoa</taxon>
        <taxon>Spiralia</taxon>
        <taxon>Lophotrochozoa</taxon>
        <taxon>Mollusca</taxon>
        <taxon>Bivalvia</taxon>
        <taxon>Autobranchia</taxon>
        <taxon>Pteriomorphia</taxon>
        <taxon>Mytilida</taxon>
        <taxon>Mytiloidea</taxon>
        <taxon>Mytilidae</taxon>
        <taxon>Mytilinae</taxon>
        <taxon>Mytilus</taxon>
    </lineage>
</organism>
<keyword evidence="2" id="KW-0812">Transmembrane</keyword>
<dbReference type="EMBL" id="CACVKT020008931">
    <property type="protein sequence ID" value="CAC5418512.1"/>
    <property type="molecule type" value="Genomic_DNA"/>
</dbReference>
<feature type="domain" description="Reverse transcriptase" evidence="3">
    <location>
        <begin position="14"/>
        <end position="156"/>
    </location>
</feature>
<sequence>MLDRYHVPDGIRELIKEYFNHLQLRFTVRDYTTSWQRLEVGIVTGCTISVILFSAAINMILKSVEKKSRGPWMKSGVRQPPGRAFMDDMTISTKTVIEARWTLQELDKMITWARMKVKPSKSRSLVVKNGKVKKERFKIGDEIIQTVSEKPVKCLGKWFNNTLSDKLNVEDTYKQLDDWLKAVDNSGLPGKYKAWIYQHGLLPRLYDVPMTTVEGIVAVGKHVTPTAKWRTATVEEERHLVQKEVRTMEEESSEYEETRKLVKLERNKAAEVRME</sequence>
<keyword evidence="5" id="KW-1185">Reference proteome</keyword>
<evidence type="ECO:0000313" key="4">
    <source>
        <dbReference type="EMBL" id="CAC5418512.1"/>
    </source>
</evidence>
<gene>
    <name evidence="4" type="ORF">MCOR_50943</name>
</gene>
<keyword evidence="2" id="KW-0472">Membrane</keyword>
<protein>
    <recommendedName>
        <fullName evidence="3">Reverse transcriptase domain-containing protein</fullName>
    </recommendedName>
</protein>